<evidence type="ECO:0000313" key="1">
    <source>
        <dbReference type="EMBL" id="MBX04646.1"/>
    </source>
</evidence>
<dbReference type="AlphaFoldDB" id="A0A2P2KFZ0"/>
<organism evidence="1">
    <name type="scientific">Rhizophora mucronata</name>
    <name type="common">Asiatic mangrove</name>
    <dbReference type="NCBI Taxonomy" id="61149"/>
    <lineage>
        <taxon>Eukaryota</taxon>
        <taxon>Viridiplantae</taxon>
        <taxon>Streptophyta</taxon>
        <taxon>Embryophyta</taxon>
        <taxon>Tracheophyta</taxon>
        <taxon>Spermatophyta</taxon>
        <taxon>Magnoliopsida</taxon>
        <taxon>eudicotyledons</taxon>
        <taxon>Gunneridae</taxon>
        <taxon>Pentapetalae</taxon>
        <taxon>rosids</taxon>
        <taxon>fabids</taxon>
        <taxon>Malpighiales</taxon>
        <taxon>Rhizophoraceae</taxon>
        <taxon>Rhizophora</taxon>
    </lineage>
</organism>
<accession>A0A2P2KFZ0</accession>
<dbReference type="EMBL" id="GGEC01024162">
    <property type="protein sequence ID" value="MBX04646.1"/>
    <property type="molecule type" value="Transcribed_RNA"/>
</dbReference>
<proteinExistence type="predicted"/>
<name>A0A2P2KFZ0_RHIMU</name>
<protein>
    <submittedName>
        <fullName evidence="1">Uncharacterized protein</fullName>
    </submittedName>
</protein>
<sequence length="84" mass="9387">MLRSPELLSDKIFLSSAELDKSLFPTNLPTSSVGIGSWLVTEWNWVCKAHSISLSLSLYVYITQGRPWQDIKPSHLPAPEEGES</sequence>
<reference evidence="1" key="1">
    <citation type="submission" date="2018-02" db="EMBL/GenBank/DDBJ databases">
        <title>Rhizophora mucronata_Transcriptome.</title>
        <authorList>
            <person name="Meera S.P."/>
            <person name="Sreeshan A."/>
            <person name="Augustine A."/>
        </authorList>
    </citation>
    <scope>NUCLEOTIDE SEQUENCE</scope>
    <source>
        <tissue evidence="1">Leaf</tissue>
    </source>
</reference>